<reference evidence="4" key="1">
    <citation type="submission" date="2020-10" db="EMBL/GenBank/DDBJ databases">
        <authorList>
            <person name="Kusch S."/>
        </authorList>
    </citation>
    <scope>NUCLEOTIDE SEQUENCE</scope>
    <source>
        <strain evidence="4">SwB9</strain>
    </source>
</reference>
<evidence type="ECO:0000313" key="5">
    <source>
        <dbReference type="Proteomes" id="UP000624404"/>
    </source>
</evidence>
<accession>A0A8H2ZV04</accession>
<dbReference type="PANTHER" id="PTHR31836:SF28">
    <property type="entry name" value="SRCR DOMAIN-CONTAINING PROTEIN-RELATED"/>
    <property type="match status" value="1"/>
</dbReference>
<dbReference type="InterPro" id="IPR051477">
    <property type="entry name" value="Expansin_CellWall"/>
</dbReference>
<evidence type="ECO:0000256" key="2">
    <source>
        <dbReference type="SAM" id="MobiDB-lite"/>
    </source>
</evidence>
<evidence type="ECO:0000256" key="1">
    <source>
        <dbReference type="ARBA" id="ARBA00022729"/>
    </source>
</evidence>
<dbReference type="AlphaFoldDB" id="A0A8H2ZV04"/>
<feature type="chain" id="PRO_5034156438" evidence="3">
    <location>
        <begin position="19"/>
        <end position="350"/>
    </location>
</feature>
<evidence type="ECO:0000313" key="4">
    <source>
        <dbReference type="EMBL" id="CAD6449974.1"/>
    </source>
</evidence>
<name>A0A8H2ZV04_9HELO</name>
<dbReference type="PANTHER" id="PTHR31836">
    <property type="match status" value="1"/>
</dbReference>
<dbReference type="OrthoDB" id="623670at2759"/>
<keyword evidence="1 3" id="KW-0732">Signal</keyword>
<comment type="caution">
    <text evidence="4">The sequence shown here is derived from an EMBL/GenBank/DDBJ whole genome shotgun (WGS) entry which is preliminary data.</text>
</comment>
<feature type="region of interest" description="Disordered" evidence="2">
    <location>
        <begin position="108"/>
        <end position="129"/>
    </location>
</feature>
<keyword evidence="5" id="KW-1185">Reference proteome</keyword>
<dbReference type="CDD" id="cd22191">
    <property type="entry name" value="DPBB_RlpA_EXP_N-like"/>
    <property type="match status" value="1"/>
</dbReference>
<organism evidence="4 5">
    <name type="scientific">Sclerotinia trifoliorum</name>
    <dbReference type="NCBI Taxonomy" id="28548"/>
    <lineage>
        <taxon>Eukaryota</taxon>
        <taxon>Fungi</taxon>
        <taxon>Dikarya</taxon>
        <taxon>Ascomycota</taxon>
        <taxon>Pezizomycotina</taxon>
        <taxon>Leotiomycetes</taxon>
        <taxon>Helotiales</taxon>
        <taxon>Sclerotiniaceae</taxon>
        <taxon>Sclerotinia</taxon>
    </lineage>
</organism>
<dbReference type="SUPFAM" id="SSF50685">
    <property type="entry name" value="Barwin-like endoglucanases"/>
    <property type="match status" value="1"/>
</dbReference>
<sequence>MKYTTAILSGLMAATAVAQPHLRHQHVARHEKRDIAWVTEIEMVTETVDYTTTVWVSAGQLPAPSTSAPSVTPTTLATIPKSSAAASTSVPKSTAAASTSISKSTAAASSSTRAVLDQKPSSSSSSFVAPSSSTFVSVAAPSTTHTSAVVLPTTSSIAPVVIPTTSRVAPVVIPTTSSVAPIVKPTTSSVAPVIPTTSSVAPVVIPTTSSVAPVVIPSSTAAAPVPATTYASSSSFSGSSSKVCGSGTPCTGDMTYYEAGLGACGITTDGSTFAGVALPVGLMGSLSNSNPYCGKTITIKCNSTGKTAQATVIDKCMGCEGNSIDLTNFVFDQLAEEAVGRTQATWYFND</sequence>
<feature type="signal peptide" evidence="3">
    <location>
        <begin position="1"/>
        <end position="18"/>
    </location>
</feature>
<protein>
    <submittedName>
        <fullName evidence="4">Ee3079a3-c8e9-4dd3-8921-4be62f74142c-CDS</fullName>
    </submittedName>
</protein>
<proteinExistence type="predicted"/>
<dbReference type="InterPro" id="IPR036908">
    <property type="entry name" value="RlpA-like_sf"/>
</dbReference>
<gene>
    <name evidence="4" type="ORF">SCLTRI_LOCUS9281</name>
</gene>
<dbReference type="Proteomes" id="UP000624404">
    <property type="component" value="Unassembled WGS sequence"/>
</dbReference>
<dbReference type="EMBL" id="CAJHIA010000034">
    <property type="protein sequence ID" value="CAD6449974.1"/>
    <property type="molecule type" value="Genomic_DNA"/>
</dbReference>
<dbReference type="Gene3D" id="2.40.40.10">
    <property type="entry name" value="RlpA-like domain"/>
    <property type="match status" value="1"/>
</dbReference>
<evidence type="ECO:0000256" key="3">
    <source>
        <dbReference type="SAM" id="SignalP"/>
    </source>
</evidence>